<dbReference type="EMBL" id="JAJNEC010000007">
    <property type="protein sequence ID" value="MCD2425856.1"/>
    <property type="molecule type" value="Genomic_DNA"/>
</dbReference>
<accession>A0ABS8Q0Z7</accession>
<comment type="caution">
    <text evidence="1">The sequence shown here is derived from an EMBL/GenBank/DDBJ whole genome shotgun (WGS) entry which is preliminary data.</text>
</comment>
<name>A0ABS8Q0Z7_9BACT</name>
<dbReference type="InterPro" id="IPR046732">
    <property type="entry name" value="DUF6624"/>
</dbReference>
<organism evidence="1 2">
    <name type="scientific">Niabella pedocola</name>
    <dbReference type="NCBI Taxonomy" id="1752077"/>
    <lineage>
        <taxon>Bacteria</taxon>
        <taxon>Pseudomonadati</taxon>
        <taxon>Bacteroidota</taxon>
        <taxon>Chitinophagia</taxon>
        <taxon>Chitinophagales</taxon>
        <taxon>Chitinophagaceae</taxon>
        <taxon>Niabella</taxon>
    </lineage>
</organism>
<sequence>MYTIECKSKDSVTVPQSCSGPGSATLYFKLAIPYLLLIPAFGERYIMRLFWILLFLLFYKATPGQTPIPYDRISTVLEDILVKDQAPRDTLNALAAKYGAYADTVARYWKYINKTDSVNTLQVTRIIDQYGWPDQRLISTEASKALWLVVQHGDSLTREKYLPVLKRAAEEGKAPKMYVAYLYDRVQMFRERFQLYGTQMGGDYEGNPVLWPVRAMPKLDARRKAMGLPPIKEALKQYPVSWSDPVCDSLAGKIVFYGLVSNLQGHGLPGISICERNGKLAGKTNERGYFRILASRRALRRGLLFKAAGYRTFVYHFRNKAAEVFFDTVSLTK</sequence>
<dbReference type="RefSeq" id="WP_231008444.1">
    <property type="nucleotide sequence ID" value="NZ_JAJNEC010000007.1"/>
</dbReference>
<protein>
    <recommendedName>
        <fullName evidence="3">Carboxypeptidase regulatory-like domain-containing protein</fullName>
    </recommendedName>
</protein>
<evidence type="ECO:0000313" key="2">
    <source>
        <dbReference type="Proteomes" id="UP001199816"/>
    </source>
</evidence>
<reference evidence="1 2" key="1">
    <citation type="submission" date="2021-11" db="EMBL/GenBank/DDBJ databases">
        <title>Genomic of Niabella pedocola.</title>
        <authorList>
            <person name="Wu T."/>
        </authorList>
    </citation>
    <scope>NUCLEOTIDE SEQUENCE [LARGE SCALE GENOMIC DNA]</scope>
    <source>
        <strain evidence="1 2">JCM 31011</strain>
    </source>
</reference>
<dbReference type="Proteomes" id="UP001199816">
    <property type="component" value="Unassembled WGS sequence"/>
</dbReference>
<proteinExistence type="predicted"/>
<evidence type="ECO:0000313" key="1">
    <source>
        <dbReference type="EMBL" id="MCD2425856.1"/>
    </source>
</evidence>
<evidence type="ECO:0008006" key="3">
    <source>
        <dbReference type="Google" id="ProtNLM"/>
    </source>
</evidence>
<dbReference type="Pfam" id="PF20329">
    <property type="entry name" value="DUF6624"/>
    <property type="match status" value="1"/>
</dbReference>
<keyword evidence="2" id="KW-1185">Reference proteome</keyword>
<gene>
    <name evidence="1" type="ORF">LQ567_23940</name>
</gene>